<keyword evidence="7" id="KW-1185">Reference proteome</keyword>
<accession>A0ABQ3YIK0</accession>
<dbReference type="InterPro" id="IPR029044">
    <property type="entry name" value="Nucleotide-diphossugar_trans"/>
</dbReference>
<dbReference type="EMBL" id="BOMI01000178">
    <property type="protein sequence ID" value="GID79839.1"/>
    <property type="molecule type" value="Genomic_DNA"/>
</dbReference>
<keyword evidence="4" id="KW-0808">Transferase</keyword>
<evidence type="ECO:0000259" key="5">
    <source>
        <dbReference type="Pfam" id="PF00535"/>
    </source>
</evidence>
<evidence type="ECO:0000313" key="7">
    <source>
        <dbReference type="Proteomes" id="UP000609879"/>
    </source>
</evidence>
<evidence type="ECO:0000256" key="2">
    <source>
        <dbReference type="ARBA" id="ARBA00006739"/>
    </source>
</evidence>
<feature type="domain" description="Glycosyltransferase 2-like" evidence="5">
    <location>
        <begin position="103"/>
        <end position="215"/>
    </location>
</feature>
<evidence type="ECO:0000256" key="3">
    <source>
        <dbReference type="ARBA" id="ARBA00022676"/>
    </source>
</evidence>
<dbReference type="InterPro" id="IPR001173">
    <property type="entry name" value="Glyco_trans_2-like"/>
</dbReference>
<gene>
    <name evidence="6" type="ORF">Ade02nite_84800</name>
</gene>
<sequence length="410" mass="44036">MPNPGALAFTPVRMVDVELTEPLRPPPGDGPFHLLLRRDGVPCATVRAGAAGRPMAAREFREALTRATTGLLPAGLLGADGLLPAGGIVAAPPADPGSRPSISVVVTTCEPSPGLIRTLAGLREQTSPPLEVIVVDNRPATSGVAAFLRRNAVDGVRLVEEPAAGLSRARNRGLAIARGELVAFTDDDVDVDRRWVEAITGPFRDDSVACVTGLVLPLELQTQAQLWFEQFGGFAKGFQRRRFDLVEHRGPGRLYPYAAGVFGTGANAAFRTATLRSVGGFDERLGAGTPARGGEDLDIYLTVVRSGWALVYEPAALIRHRHHRELGELRAQITDYGVGLAAMVTKRCVVSREERWDIARRLGAGALHLLHPRSAKNRAKGPGYPRDLTRAELRGILAGPFAYWKSRRAA</sequence>
<reference evidence="6 7" key="1">
    <citation type="submission" date="2021-01" db="EMBL/GenBank/DDBJ databases">
        <title>Whole genome shotgun sequence of Actinoplanes deccanensis NBRC 13994.</title>
        <authorList>
            <person name="Komaki H."/>
            <person name="Tamura T."/>
        </authorList>
    </citation>
    <scope>NUCLEOTIDE SEQUENCE [LARGE SCALE GENOMIC DNA]</scope>
    <source>
        <strain evidence="6 7">NBRC 13994</strain>
    </source>
</reference>
<evidence type="ECO:0000256" key="1">
    <source>
        <dbReference type="ARBA" id="ARBA00004776"/>
    </source>
</evidence>
<name>A0ABQ3YIK0_9ACTN</name>
<evidence type="ECO:0000313" key="6">
    <source>
        <dbReference type="EMBL" id="GID79839.1"/>
    </source>
</evidence>
<dbReference type="SUPFAM" id="SSF53448">
    <property type="entry name" value="Nucleotide-diphospho-sugar transferases"/>
    <property type="match status" value="1"/>
</dbReference>
<proteinExistence type="inferred from homology"/>
<protein>
    <recommendedName>
        <fullName evidence="5">Glycosyltransferase 2-like domain-containing protein</fullName>
    </recommendedName>
</protein>
<dbReference type="Gene3D" id="3.90.550.10">
    <property type="entry name" value="Spore Coat Polysaccharide Biosynthesis Protein SpsA, Chain A"/>
    <property type="match status" value="1"/>
</dbReference>
<dbReference type="Pfam" id="PF00535">
    <property type="entry name" value="Glycos_transf_2"/>
    <property type="match status" value="1"/>
</dbReference>
<dbReference type="RefSeq" id="WP_203776458.1">
    <property type="nucleotide sequence ID" value="NZ_BAAABO010000055.1"/>
</dbReference>
<evidence type="ECO:0000256" key="4">
    <source>
        <dbReference type="ARBA" id="ARBA00022679"/>
    </source>
</evidence>
<dbReference type="PANTHER" id="PTHR43179">
    <property type="entry name" value="RHAMNOSYLTRANSFERASE WBBL"/>
    <property type="match status" value="1"/>
</dbReference>
<comment type="caution">
    <text evidence="6">The sequence shown here is derived from an EMBL/GenBank/DDBJ whole genome shotgun (WGS) entry which is preliminary data.</text>
</comment>
<comment type="pathway">
    <text evidence="1">Cell wall biogenesis; cell wall polysaccharide biosynthesis.</text>
</comment>
<keyword evidence="3" id="KW-0328">Glycosyltransferase</keyword>
<comment type="similarity">
    <text evidence="2">Belongs to the glycosyltransferase 2 family.</text>
</comment>
<dbReference type="Proteomes" id="UP000609879">
    <property type="component" value="Unassembled WGS sequence"/>
</dbReference>
<dbReference type="PANTHER" id="PTHR43179:SF12">
    <property type="entry name" value="GALACTOFURANOSYLTRANSFERASE GLFT2"/>
    <property type="match status" value="1"/>
</dbReference>
<organism evidence="6 7">
    <name type="scientific">Paractinoplanes deccanensis</name>
    <dbReference type="NCBI Taxonomy" id="113561"/>
    <lineage>
        <taxon>Bacteria</taxon>
        <taxon>Bacillati</taxon>
        <taxon>Actinomycetota</taxon>
        <taxon>Actinomycetes</taxon>
        <taxon>Micromonosporales</taxon>
        <taxon>Micromonosporaceae</taxon>
        <taxon>Paractinoplanes</taxon>
    </lineage>
</organism>